<feature type="compositionally biased region" description="Basic and acidic residues" evidence="1">
    <location>
        <begin position="140"/>
        <end position="150"/>
    </location>
</feature>
<evidence type="ECO:0000313" key="2">
    <source>
        <dbReference type="EMBL" id="KAF2188273.1"/>
    </source>
</evidence>
<reference evidence="2" key="1">
    <citation type="journal article" date="2020" name="Stud. Mycol.">
        <title>101 Dothideomycetes genomes: a test case for predicting lifestyles and emergence of pathogens.</title>
        <authorList>
            <person name="Haridas S."/>
            <person name="Albert R."/>
            <person name="Binder M."/>
            <person name="Bloem J."/>
            <person name="Labutti K."/>
            <person name="Salamov A."/>
            <person name="Andreopoulos B."/>
            <person name="Baker S."/>
            <person name="Barry K."/>
            <person name="Bills G."/>
            <person name="Bluhm B."/>
            <person name="Cannon C."/>
            <person name="Castanera R."/>
            <person name="Culley D."/>
            <person name="Daum C."/>
            <person name="Ezra D."/>
            <person name="Gonzalez J."/>
            <person name="Henrissat B."/>
            <person name="Kuo A."/>
            <person name="Liang C."/>
            <person name="Lipzen A."/>
            <person name="Lutzoni F."/>
            <person name="Magnuson J."/>
            <person name="Mondo S."/>
            <person name="Nolan M."/>
            <person name="Ohm R."/>
            <person name="Pangilinan J."/>
            <person name="Park H.-J."/>
            <person name="Ramirez L."/>
            <person name="Alfaro M."/>
            <person name="Sun H."/>
            <person name="Tritt A."/>
            <person name="Yoshinaga Y."/>
            <person name="Zwiers L.-H."/>
            <person name="Turgeon B."/>
            <person name="Goodwin S."/>
            <person name="Spatafora J."/>
            <person name="Crous P."/>
            <person name="Grigoriev I."/>
        </authorList>
    </citation>
    <scope>NUCLEOTIDE SEQUENCE</scope>
    <source>
        <strain evidence="2">CBS 207.26</strain>
    </source>
</reference>
<feature type="region of interest" description="Disordered" evidence="1">
    <location>
        <begin position="205"/>
        <end position="258"/>
    </location>
</feature>
<keyword evidence="3" id="KW-1185">Reference proteome</keyword>
<feature type="region of interest" description="Disordered" evidence="1">
    <location>
        <begin position="133"/>
        <end position="152"/>
    </location>
</feature>
<sequence length="258" mass="28155">MLCCGNKDDRKHALQISSPTDVRRVDICIPGLSEEHQAFIREKAATDAHRLFTMQPPSPSPSPSLPNSNSLPSISSSSAPLNPHLTTLPSNLPTPPRQKHSDAHLSNLPVTTYIRMKSVWEHTRRLSASLNTRTHGGYRNMDREGTGKGGEEDEMVKLSFDIKERETETESPNSVKRSEWFDIQGVKGGIGMGRDTIKMDEVRLEERDGSTETDGKSDVVTAGQGVVDGETSSGSDGEGDVDTTAERKPFVSASKVKV</sequence>
<dbReference type="EMBL" id="ML994624">
    <property type="protein sequence ID" value="KAF2188273.1"/>
    <property type="molecule type" value="Genomic_DNA"/>
</dbReference>
<proteinExistence type="predicted"/>
<feature type="compositionally biased region" description="Basic and acidic residues" evidence="1">
    <location>
        <begin position="205"/>
        <end position="217"/>
    </location>
</feature>
<feature type="compositionally biased region" description="Low complexity" evidence="1">
    <location>
        <begin position="65"/>
        <end position="91"/>
    </location>
</feature>
<protein>
    <submittedName>
        <fullName evidence="2">Uncharacterized protein</fullName>
    </submittedName>
</protein>
<evidence type="ECO:0000256" key="1">
    <source>
        <dbReference type="SAM" id="MobiDB-lite"/>
    </source>
</evidence>
<feature type="region of interest" description="Disordered" evidence="1">
    <location>
        <begin position="52"/>
        <end position="106"/>
    </location>
</feature>
<accession>A0A6A6EAT0</accession>
<dbReference type="Proteomes" id="UP000800200">
    <property type="component" value="Unassembled WGS sequence"/>
</dbReference>
<evidence type="ECO:0000313" key="3">
    <source>
        <dbReference type="Proteomes" id="UP000800200"/>
    </source>
</evidence>
<dbReference type="AlphaFoldDB" id="A0A6A6EAT0"/>
<gene>
    <name evidence="2" type="ORF">K469DRAFT_92868</name>
</gene>
<feature type="compositionally biased region" description="Low complexity" evidence="1">
    <location>
        <begin position="225"/>
        <end position="235"/>
    </location>
</feature>
<organism evidence="2 3">
    <name type="scientific">Zopfia rhizophila CBS 207.26</name>
    <dbReference type="NCBI Taxonomy" id="1314779"/>
    <lineage>
        <taxon>Eukaryota</taxon>
        <taxon>Fungi</taxon>
        <taxon>Dikarya</taxon>
        <taxon>Ascomycota</taxon>
        <taxon>Pezizomycotina</taxon>
        <taxon>Dothideomycetes</taxon>
        <taxon>Dothideomycetes incertae sedis</taxon>
        <taxon>Zopfiaceae</taxon>
        <taxon>Zopfia</taxon>
    </lineage>
</organism>
<name>A0A6A6EAT0_9PEZI</name>
<dbReference type="OrthoDB" id="5226159at2759"/>